<protein>
    <recommendedName>
        <fullName evidence="4">DUF5134 domain-containing protein</fullName>
    </recommendedName>
</protein>
<organism evidence="2 3">
    <name type="scientific">Pseudonocardia eucalypti</name>
    <dbReference type="NCBI Taxonomy" id="648755"/>
    <lineage>
        <taxon>Bacteria</taxon>
        <taxon>Bacillati</taxon>
        <taxon>Actinomycetota</taxon>
        <taxon>Actinomycetes</taxon>
        <taxon>Pseudonocardiales</taxon>
        <taxon>Pseudonocardiaceae</taxon>
        <taxon>Pseudonocardia</taxon>
    </lineage>
</organism>
<evidence type="ECO:0000313" key="3">
    <source>
        <dbReference type="Proteomes" id="UP001428817"/>
    </source>
</evidence>
<proteinExistence type="predicted"/>
<dbReference type="Proteomes" id="UP001428817">
    <property type="component" value="Unassembled WGS sequence"/>
</dbReference>
<dbReference type="InterPro" id="IPR033458">
    <property type="entry name" value="DUF5134"/>
</dbReference>
<keyword evidence="1" id="KW-0812">Transmembrane</keyword>
<dbReference type="Pfam" id="PF17197">
    <property type="entry name" value="DUF5134"/>
    <property type="match status" value="1"/>
</dbReference>
<gene>
    <name evidence="2" type="ORF">GCM10023321_03620</name>
</gene>
<reference evidence="3" key="1">
    <citation type="journal article" date="2019" name="Int. J. Syst. Evol. Microbiol.">
        <title>The Global Catalogue of Microorganisms (GCM) 10K type strain sequencing project: providing services to taxonomists for standard genome sequencing and annotation.</title>
        <authorList>
            <consortium name="The Broad Institute Genomics Platform"/>
            <consortium name="The Broad Institute Genome Sequencing Center for Infectious Disease"/>
            <person name="Wu L."/>
            <person name="Ma J."/>
        </authorList>
    </citation>
    <scope>NUCLEOTIDE SEQUENCE [LARGE SCALE GENOMIC DNA]</scope>
    <source>
        <strain evidence="3">JCM 18303</strain>
    </source>
</reference>
<feature type="transmembrane region" description="Helical" evidence="1">
    <location>
        <begin position="141"/>
        <end position="161"/>
    </location>
</feature>
<evidence type="ECO:0008006" key="4">
    <source>
        <dbReference type="Google" id="ProtNLM"/>
    </source>
</evidence>
<comment type="caution">
    <text evidence="2">The sequence shown here is derived from an EMBL/GenBank/DDBJ whole genome shotgun (WGS) entry which is preliminary data.</text>
</comment>
<dbReference type="RefSeq" id="WP_185058632.1">
    <property type="nucleotide sequence ID" value="NZ_BAABJP010000001.1"/>
</dbReference>
<sequence length="196" mass="19980">MRGLVLVAGWLGVALAGALAVVGAYRAAHRDAPGTLMALGMAWMAVSVLPSGPWWAAGFGLLALWPLVHRAARERCGGGPVPHVVGGVAMIVMCLLPAHPAPAEPSALLLASAGSGHHHGYSAELAAALPGTGPAGPLDTALHVLCWSLAAYFLFTAVLGMTRREPVTRSLAITRPGVLTEAAMALCTALMLVAMT</sequence>
<keyword evidence="1" id="KW-1133">Transmembrane helix</keyword>
<dbReference type="EMBL" id="BAABJP010000001">
    <property type="protein sequence ID" value="GAA5145554.1"/>
    <property type="molecule type" value="Genomic_DNA"/>
</dbReference>
<keyword evidence="3" id="KW-1185">Reference proteome</keyword>
<keyword evidence="1" id="KW-0472">Membrane</keyword>
<evidence type="ECO:0000256" key="1">
    <source>
        <dbReference type="SAM" id="Phobius"/>
    </source>
</evidence>
<feature type="transmembrane region" description="Helical" evidence="1">
    <location>
        <begin position="173"/>
        <end position="195"/>
    </location>
</feature>
<accession>A0ABP9PI88</accession>
<evidence type="ECO:0000313" key="2">
    <source>
        <dbReference type="EMBL" id="GAA5145554.1"/>
    </source>
</evidence>
<name>A0ABP9PI88_9PSEU</name>
<feature type="transmembrane region" description="Helical" evidence="1">
    <location>
        <begin position="80"/>
        <end position="99"/>
    </location>
</feature>
<feature type="transmembrane region" description="Helical" evidence="1">
    <location>
        <begin position="44"/>
        <end position="68"/>
    </location>
</feature>